<evidence type="ECO:0000313" key="3">
    <source>
        <dbReference type="EMBL" id="PJF42486.1"/>
    </source>
</evidence>
<dbReference type="Gene3D" id="1.25.40.10">
    <property type="entry name" value="Tetratricopeptide repeat domain"/>
    <property type="match status" value="1"/>
</dbReference>
<feature type="region of interest" description="Disordered" evidence="1">
    <location>
        <begin position="1"/>
        <end position="71"/>
    </location>
</feature>
<comment type="caution">
    <text evidence="2">The sequence shown here is derived from an EMBL/GenBank/DDBJ whole genome shotgun (WGS) entry which is preliminary data.</text>
</comment>
<dbReference type="AlphaFoldDB" id="A0A2M8PD34"/>
<protein>
    <submittedName>
        <fullName evidence="2">Uncharacterized protein</fullName>
    </submittedName>
</protein>
<evidence type="ECO:0000313" key="4">
    <source>
        <dbReference type="Proteomes" id="UP000228947"/>
    </source>
</evidence>
<dbReference type="InterPro" id="IPR011990">
    <property type="entry name" value="TPR-like_helical_dom_sf"/>
</dbReference>
<evidence type="ECO:0000313" key="2">
    <source>
        <dbReference type="EMBL" id="PJF35454.1"/>
    </source>
</evidence>
<evidence type="ECO:0000256" key="1">
    <source>
        <dbReference type="SAM" id="MobiDB-lite"/>
    </source>
</evidence>
<dbReference type="EMBL" id="PGTL01000016">
    <property type="protein sequence ID" value="PJF42486.1"/>
    <property type="molecule type" value="Genomic_DNA"/>
</dbReference>
<dbReference type="SUPFAM" id="SSF48452">
    <property type="entry name" value="TPR-like"/>
    <property type="match status" value="1"/>
</dbReference>
<reference evidence="4 5" key="1">
    <citation type="submission" date="2017-11" db="EMBL/GenBank/DDBJ databases">
        <title>Evolution of Phototrophy in the Chloroflexi Phylum Driven by Horizontal Gene Transfer.</title>
        <authorList>
            <person name="Ward L.M."/>
            <person name="Hemp J."/>
            <person name="Shih P.M."/>
            <person name="Mcglynn S.E."/>
            <person name="Fischer W."/>
        </authorList>
    </citation>
    <scope>NUCLEOTIDE SEQUENCE [LARGE SCALE GENOMIC DNA]</scope>
    <source>
        <strain evidence="3">CP1_1M</strain>
        <strain evidence="2">JP3_13</strain>
    </source>
</reference>
<dbReference type="Proteomes" id="UP000229681">
    <property type="component" value="Unassembled WGS sequence"/>
</dbReference>
<feature type="compositionally biased region" description="Basic and acidic residues" evidence="1">
    <location>
        <begin position="1"/>
        <end position="11"/>
    </location>
</feature>
<dbReference type="Proteomes" id="UP000228947">
    <property type="component" value="Unassembled WGS sequence"/>
</dbReference>
<organism evidence="2 5">
    <name type="scientific">Candidatus Thermofonsia Clade 1 bacterium</name>
    <dbReference type="NCBI Taxonomy" id="2364210"/>
    <lineage>
        <taxon>Bacteria</taxon>
        <taxon>Bacillati</taxon>
        <taxon>Chloroflexota</taxon>
        <taxon>Candidatus Thermofontia</taxon>
        <taxon>Candidatus Thermofonsia Clade 1</taxon>
    </lineage>
</organism>
<accession>A0A2M8PY55</accession>
<evidence type="ECO:0000313" key="5">
    <source>
        <dbReference type="Proteomes" id="UP000229681"/>
    </source>
</evidence>
<feature type="compositionally biased region" description="Low complexity" evidence="1">
    <location>
        <begin position="13"/>
        <end position="43"/>
    </location>
</feature>
<name>A0A2M8PD34_9CHLR</name>
<dbReference type="EMBL" id="PGTM01000153">
    <property type="protein sequence ID" value="PJF35454.1"/>
    <property type="molecule type" value="Genomic_DNA"/>
</dbReference>
<sequence length="147" mass="15772">MLMSELERDPNTPESQEPESSSAAEQPETLAVEALAQEAADAVPSEGSAQAEPEAQADSAQPAARKRHESIQEQRLEALTAAISAAPDDPINYVLRGELRLALGDRDGAAEDFRRGLLLIAAIGETDWGYLHSLLADRAQEGLRHCS</sequence>
<accession>A0A2M8PD34</accession>
<gene>
    <name evidence="2" type="ORF">CUN49_10470</name>
    <name evidence="3" type="ORF">CUN50_04000</name>
</gene>
<proteinExistence type="predicted"/>